<proteinExistence type="predicted"/>
<keyword evidence="7" id="KW-0156">Chromatin regulator</keyword>
<reference evidence="15 16" key="1">
    <citation type="submission" date="2020-04" db="EMBL/GenBank/DDBJ databases">
        <authorList>
            <person name="Alioto T."/>
            <person name="Alioto T."/>
            <person name="Gomez Garrido J."/>
        </authorList>
    </citation>
    <scope>NUCLEOTIDE SEQUENCE [LARGE SCALE GENOMIC DNA]</scope>
</reference>
<dbReference type="GO" id="GO:0000123">
    <property type="term" value="C:histone acetyltransferase complex"/>
    <property type="evidence" value="ECO:0007669"/>
    <property type="project" value="TreeGrafter"/>
</dbReference>
<feature type="compositionally biased region" description="Polar residues" evidence="13">
    <location>
        <begin position="292"/>
        <end position="301"/>
    </location>
</feature>
<feature type="region of interest" description="Disordered" evidence="13">
    <location>
        <begin position="366"/>
        <end position="398"/>
    </location>
</feature>
<dbReference type="GO" id="GO:0003713">
    <property type="term" value="F:transcription coactivator activity"/>
    <property type="evidence" value="ECO:0007669"/>
    <property type="project" value="TreeGrafter"/>
</dbReference>
<protein>
    <recommendedName>
        <fullName evidence="2">histone acetyltransferase</fullName>
        <ecNumber evidence="2">2.3.1.48</ecNumber>
    </recommendedName>
</protein>
<dbReference type="GO" id="GO:0031490">
    <property type="term" value="F:chromatin DNA binding"/>
    <property type="evidence" value="ECO:0007669"/>
    <property type="project" value="TreeGrafter"/>
</dbReference>
<evidence type="ECO:0000256" key="12">
    <source>
        <dbReference type="PROSITE-ProRule" id="PRU00203"/>
    </source>
</evidence>
<evidence type="ECO:0000256" key="9">
    <source>
        <dbReference type="ARBA" id="ARBA00023163"/>
    </source>
</evidence>
<dbReference type="GO" id="GO:0005634">
    <property type="term" value="C:nucleus"/>
    <property type="evidence" value="ECO:0007669"/>
    <property type="project" value="UniProtKB-SubCell"/>
</dbReference>
<feature type="compositionally biased region" description="Basic and acidic residues" evidence="13">
    <location>
        <begin position="152"/>
        <end position="161"/>
    </location>
</feature>
<keyword evidence="8" id="KW-0805">Transcription regulation</keyword>
<evidence type="ECO:0000256" key="6">
    <source>
        <dbReference type="ARBA" id="ARBA00022833"/>
    </source>
</evidence>
<evidence type="ECO:0000256" key="4">
    <source>
        <dbReference type="ARBA" id="ARBA00022723"/>
    </source>
</evidence>
<dbReference type="PANTHER" id="PTHR13808">
    <property type="entry name" value="CBP/P300-RELATED"/>
    <property type="match status" value="1"/>
</dbReference>
<evidence type="ECO:0000256" key="8">
    <source>
        <dbReference type="ARBA" id="ARBA00023015"/>
    </source>
</evidence>
<evidence type="ECO:0000259" key="14">
    <source>
        <dbReference type="PROSITE" id="PS50134"/>
    </source>
</evidence>
<dbReference type="GO" id="GO:0045944">
    <property type="term" value="P:positive regulation of transcription by RNA polymerase II"/>
    <property type="evidence" value="ECO:0007669"/>
    <property type="project" value="TreeGrafter"/>
</dbReference>
<accession>A0A8S1CDY5</accession>
<dbReference type="InterPro" id="IPR000197">
    <property type="entry name" value="Znf_TAZ"/>
</dbReference>
<comment type="subcellular location">
    <subcellularLocation>
        <location evidence="1">Nucleus</location>
    </subcellularLocation>
</comment>
<feature type="region of interest" description="Disordered" evidence="13">
    <location>
        <begin position="592"/>
        <end position="630"/>
    </location>
</feature>
<dbReference type="AlphaFoldDB" id="A0A8S1CDY5"/>
<dbReference type="PANTHER" id="PTHR13808:SF1">
    <property type="entry name" value="HISTONE ACETYLTRANSFERASE"/>
    <property type="match status" value="1"/>
</dbReference>
<dbReference type="SMART" id="SM00551">
    <property type="entry name" value="ZnF_TAZ"/>
    <property type="match status" value="2"/>
</dbReference>
<evidence type="ECO:0000256" key="11">
    <source>
        <dbReference type="ARBA" id="ARBA00048017"/>
    </source>
</evidence>
<dbReference type="GO" id="GO:0005667">
    <property type="term" value="C:transcription regulator complex"/>
    <property type="evidence" value="ECO:0007669"/>
    <property type="project" value="TreeGrafter"/>
</dbReference>
<dbReference type="SUPFAM" id="SSF57933">
    <property type="entry name" value="TAZ domain"/>
    <property type="match status" value="2"/>
</dbReference>
<evidence type="ECO:0000256" key="7">
    <source>
        <dbReference type="ARBA" id="ARBA00022853"/>
    </source>
</evidence>
<dbReference type="InterPro" id="IPR013178">
    <property type="entry name" value="Histone_AcTrfase_Rtt109/CBP"/>
</dbReference>
<feature type="region of interest" description="Disordered" evidence="13">
    <location>
        <begin position="449"/>
        <end position="486"/>
    </location>
</feature>
<evidence type="ECO:0000313" key="16">
    <source>
        <dbReference type="Proteomes" id="UP000494165"/>
    </source>
</evidence>
<dbReference type="EMBL" id="CADEPI010000012">
    <property type="protein sequence ID" value="CAB3363529.1"/>
    <property type="molecule type" value="Genomic_DNA"/>
</dbReference>
<feature type="domain" description="TAZ-type" evidence="14">
    <location>
        <begin position="165"/>
        <end position="243"/>
    </location>
</feature>
<evidence type="ECO:0000256" key="2">
    <source>
        <dbReference type="ARBA" id="ARBA00013184"/>
    </source>
</evidence>
<feature type="zinc finger region" description="TAZ-type" evidence="12">
    <location>
        <begin position="165"/>
        <end position="243"/>
    </location>
</feature>
<keyword evidence="5 12" id="KW-0863">Zinc-finger</keyword>
<dbReference type="Gene3D" id="1.20.1020.10">
    <property type="entry name" value="TAZ domain"/>
    <property type="match status" value="2"/>
</dbReference>
<keyword evidence="3" id="KW-0808">Transferase</keyword>
<keyword evidence="4 12" id="KW-0479">Metal-binding</keyword>
<dbReference type="PROSITE" id="PS50134">
    <property type="entry name" value="ZF_TAZ"/>
    <property type="match status" value="2"/>
</dbReference>
<dbReference type="InterPro" id="IPR035898">
    <property type="entry name" value="TAZ_dom_sf"/>
</dbReference>
<dbReference type="EC" id="2.3.1.48" evidence="2"/>
<comment type="catalytic activity">
    <reaction evidence="11">
        <text>L-lysyl-[protein] + acetyl-CoA = N(6)-acetyl-L-lysyl-[protein] + CoA + H(+)</text>
        <dbReference type="Rhea" id="RHEA:45948"/>
        <dbReference type="Rhea" id="RHEA-COMP:9752"/>
        <dbReference type="Rhea" id="RHEA-COMP:10731"/>
        <dbReference type="ChEBI" id="CHEBI:15378"/>
        <dbReference type="ChEBI" id="CHEBI:29969"/>
        <dbReference type="ChEBI" id="CHEBI:57287"/>
        <dbReference type="ChEBI" id="CHEBI:57288"/>
        <dbReference type="ChEBI" id="CHEBI:61930"/>
        <dbReference type="EC" id="2.3.1.48"/>
    </reaction>
</comment>
<evidence type="ECO:0000256" key="3">
    <source>
        <dbReference type="ARBA" id="ARBA00022679"/>
    </source>
</evidence>
<name>A0A8S1CDY5_9INSE</name>
<feature type="compositionally biased region" description="Basic residues" evidence="13">
    <location>
        <begin position="366"/>
        <end position="375"/>
    </location>
</feature>
<evidence type="ECO:0000256" key="13">
    <source>
        <dbReference type="SAM" id="MobiDB-lite"/>
    </source>
</evidence>
<evidence type="ECO:0000256" key="1">
    <source>
        <dbReference type="ARBA" id="ARBA00004123"/>
    </source>
</evidence>
<feature type="region of interest" description="Disordered" evidence="13">
    <location>
        <begin position="149"/>
        <end position="168"/>
    </location>
</feature>
<comment type="caution">
    <text evidence="15">The sequence shown here is derived from an EMBL/GenBank/DDBJ whole genome shotgun (WGS) entry which is preliminary data.</text>
</comment>
<evidence type="ECO:0000313" key="15">
    <source>
        <dbReference type="EMBL" id="CAB3363529.1"/>
    </source>
</evidence>
<feature type="region of interest" description="Disordered" evidence="13">
    <location>
        <begin position="528"/>
        <end position="551"/>
    </location>
</feature>
<dbReference type="GO" id="GO:0004402">
    <property type="term" value="F:histone acetyltransferase activity"/>
    <property type="evidence" value="ECO:0007669"/>
    <property type="project" value="InterPro"/>
</dbReference>
<feature type="compositionally biased region" description="Basic and acidic residues" evidence="13">
    <location>
        <begin position="275"/>
        <end position="291"/>
    </location>
</feature>
<keyword evidence="9" id="KW-0804">Transcription</keyword>
<keyword evidence="6 12" id="KW-0862">Zinc</keyword>
<feature type="domain" description="TAZ-type" evidence="14">
    <location>
        <begin position="653"/>
        <end position="741"/>
    </location>
</feature>
<feature type="region of interest" description="Disordered" evidence="13">
    <location>
        <begin position="271"/>
        <end position="306"/>
    </location>
</feature>
<evidence type="ECO:0000256" key="10">
    <source>
        <dbReference type="ARBA" id="ARBA00023242"/>
    </source>
</evidence>
<feature type="zinc finger region" description="TAZ-type" evidence="12">
    <location>
        <begin position="653"/>
        <end position="741"/>
    </location>
</feature>
<feature type="compositionally biased region" description="Basic and acidic residues" evidence="13">
    <location>
        <begin position="387"/>
        <end position="398"/>
    </location>
</feature>
<keyword evidence="16" id="KW-1185">Reference proteome</keyword>
<dbReference type="GO" id="GO:0008270">
    <property type="term" value="F:zinc ion binding"/>
    <property type="evidence" value="ECO:0007669"/>
    <property type="project" value="UniProtKB-KW"/>
</dbReference>
<dbReference type="Proteomes" id="UP000494165">
    <property type="component" value="Unassembled WGS sequence"/>
</dbReference>
<organism evidence="15 16">
    <name type="scientific">Cloeon dipterum</name>
    <dbReference type="NCBI Taxonomy" id="197152"/>
    <lineage>
        <taxon>Eukaryota</taxon>
        <taxon>Metazoa</taxon>
        <taxon>Ecdysozoa</taxon>
        <taxon>Arthropoda</taxon>
        <taxon>Hexapoda</taxon>
        <taxon>Insecta</taxon>
        <taxon>Pterygota</taxon>
        <taxon>Palaeoptera</taxon>
        <taxon>Ephemeroptera</taxon>
        <taxon>Pisciforma</taxon>
        <taxon>Baetidae</taxon>
        <taxon>Cloeon</taxon>
    </lineage>
</organism>
<gene>
    <name evidence="15" type="ORF">CLODIP_2_CD02242</name>
</gene>
<sequence>MLLPCGQCVGVGRLTSRFRLSMQRFGKSEKNARCSAFAVHSPFYTETSIECVRKNRKLLPGQNRTFENKDPKNTLRRSIFVFIFQQKQEEEVEVEVASEPQATHEKVESRVVANANAAAAAAEPREHKEPPPIYPFNLVNPLDIKFCQPSEEEPHSGESKTPKSGGEDFSVSQSNLYDLLHALMCRHSVVSITKLSEEPAQCVPRCHETKILLRHMVQCEAKKNEHCHWIMCFSSDCKICSSKEVWKMCGDYFIATKATLAANEGKISNCPSLPEKSKSRDDRTKTVKQEAKTSVQPQSADLGQASGGTECIDAGLRGTSVEDTDVTVIELLGMLPHARNCMQNPKMEGGRKLKCLKKNCEELKMGKNKNKKKNKMNAESGTPKPQQQKEQEEGEVKSHGMVEDRVVANGSCEDFMKAAPTADQPKEPPLISETNVVDTHDVIISQQIMGKCKSKKEGKQQPQQQEQEEAEVEAATEPQKTHEKVGSRRVVANANAVAAAAEQKEQKELSPIYALNLVNPLAIKFCQPSEEESHSGESQMPGKGGEDFSVSQSHSYDLSHALMCQLFDTIIAVPAQKPPLIVVDPQDVTISQQMGKSKSKNEKGKQQPQQQKQEVEVEAASEPQDTNEKVESRVVAYAEEEPHSGESQTPKSGGEDFSDSQSKLCVLLHALMCRPFNTKSAVPAQCVPGCRETKILLRHMAQCEAKKNEHCNYSEYCLAYRALLGHWIMCNYLECEICSSPEIRVKVTNKYEMMTVATLTANNKSLSKTVKQEAKTSVQPQPADLGQASGDTECIDAGFSVTSIEDTDLRCNREGKLIRHADNCKENPKMKRRTVTEV</sequence>
<keyword evidence="10" id="KW-0539">Nucleus</keyword>
<evidence type="ECO:0000256" key="5">
    <source>
        <dbReference type="ARBA" id="ARBA00022771"/>
    </source>
</evidence>
<dbReference type="Pfam" id="PF02135">
    <property type="entry name" value="zf-TAZ"/>
    <property type="match status" value="1"/>
</dbReference>